<dbReference type="HOGENOM" id="CLU_135554_0_0_9"/>
<comment type="caution">
    <text evidence="1">The sequence shown here is derived from an EMBL/GenBank/DDBJ whole genome shotgun (WGS) entry which is preliminary data.</text>
</comment>
<evidence type="ECO:0000313" key="1">
    <source>
        <dbReference type="EMBL" id="EEI24780.1"/>
    </source>
</evidence>
<reference evidence="1 2" key="1">
    <citation type="submission" date="2009-01" db="EMBL/GenBank/DDBJ databases">
        <authorList>
            <person name="Qin X."/>
            <person name="Bachman B."/>
            <person name="Battles P."/>
            <person name="Bell A."/>
            <person name="Bess C."/>
            <person name="Bickham C."/>
            <person name="Chaboub L."/>
            <person name="Chen D."/>
            <person name="Coyle M."/>
            <person name="Deiros D.R."/>
            <person name="Dinh H."/>
            <person name="Forbes L."/>
            <person name="Fowler G."/>
            <person name="Francisco L."/>
            <person name="Fu Q."/>
            <person name="Gubbala S."/>
            <person name="Hale W."/>
            <person name="Han Y."/>
            <person name="Hemphill L."/>
            <person name="Highlander S.K."/>
            <person name="Hirani K."/>
            <person name="Hogues M."/>
            <person name="Jackson L."/>
            <person name="Jakkamsetti A."/>
            <person name="Javaid M."/>
            <person name="Jiang H."/>
            <person name="Korchina V."/>
            <person name="Kovar C."/>
            <person name="Lara F."/>
            <person name="Lee S."/>
            <person name="Mata R."/>
            <person name="Mathew T."/>
            <person name="Moen C."/>
            <person name="Morales K."/>
            <person name="Munidasa M."/>
            <person name="Nazareth L."/>
            <person name="Ngo R."/>
            <person name="Nguyen L."/>
            <person name="Okwuonu G."/>
            <person name="Ongeri F."/>
            <person name="Patil S."/>
            <person name="Petrosino J."/>
            <person name="Pham C."/>
            <person name="Pham P."/>
            <person name="Pu L.-L."/>
            <person name="Puazo M."/>
            <person name="Raj R."/>
            <person name="Reid J."/>
            <person name="Rouhana J."/>
            <person name="Saada N."/>
            <person name="Shang Y."/>
            <person name="Simmons D."/>
            <person name="Thornton R."/>
            <person name="Warren J."/>
            <person name="Weissenberger G."/>
            <person name="Zhang J."/>
            <person name="Zhang L."/>
            <person name="Zhou C."/>
            <person name="Zhu D."/>
            <person name="Muzny D."/>
            <person name="Worley K."/>
            <person name="Gibbs R."/>
        </authorList>
    </citation>
    <scope>NUCLEOTIDE SEQUENCE [LARGE SCALE GENOMIC DNA]</scope>
    <source>
        <strain evidence="2">ATCC 8290 / DSM 20176 / CCUG 30140 / JCM 1155 / KCTC 3500 / NBRC 15886 / NCIMB 8040 / NRRL B-1843 / 9</strain>
    </source>
</reference>
<dbReference type="EMBL" id="ACGP01000115">
    <property type="protein sequence ID" value="EEI24780.1"/>
    <property type="molecule type" value="Genomic_DNA"/>
</dbReference>
<evidence type="ECO:0000313" key="2">
    <source>
        <dbReference type="Proteomes" id="UP000003752"/>
    </source>
</evidence>
<proteinExistence type="predicted"/>
<dbReference type="Proteomes" id="UP000003752">
    <property type="component" value="Unassembled WGS sequence"/>
</dbReference>
<keyword evidence="2" id="KW-1185">Reference proteome</keyword>
<name>C0XIL0_LENH9</name>
<protein>
    <submittedName>
        <fullName evidence="1">Uncharacterized protein</fullName>
    </submittedName>
</protein>
<gene>
    <name evidence="1" type="ORF">HMPREF0519_1071</name>
</gene>
<dbReference type="AlphaFoldDB" id="C0XIL0"/>
<dbReference type="PATRIC" id="fig|1423757.3.peg.2289"/>
<dbReference type="RefSeq" id="WP_003633941.1">
    <property type="nucleotide sequence ID" value="NZ_AZDF01000006.1"/>
</dbReference>
<sequence length="135" mass="15450">MKDDRIIYPELVEQSHAYLLSRGVDVSKDVVYRHMIKSHLIDQNGQPTKKAIDEGLVSEANDPNSLALFKAQNPLFLPYDDRHFIWVAESQEWAADLFVAKDVSKRIIDGRAIGNKHHAQAVLKYLEKQEGDNHE</sequence>
<organism evidence="1 2">
    <name type="scientific">Lentilactobacillus hilgardii (strain ATCC 8290 / DSM 20176 / CCUG 30140 / JCM 1155 / KCTC 3500 / NBRC 15886 / NCIMB 8040 / NRRL B-1843 / 9)</name>
    <dbReference type="NCBI Taxonomy" id="1423757"/>
    <lineage>
        <taxon>Bacteria</taxon>
        <taxon>Bacillati</taxon>
        <taxon>Bacillota</taxon>
        <taxon>Bacilli</taxon>
        <taxon>Lactobacillales</taxon>
        <taxon>Lactobacillaceae</taxon>
        <taxon>Lentilactobacillus</taxon>
    </lineage>
</organism>
<accession>C0XIL0</accession>